<protein>
    <recommendedName>
        <fullName evidence="6">TVP38/TMEM64 family membrane protein</fullName>
    </recommendedName>
</protein>
<sequence>MKKRWIKGLVVCVLIVAITVATLQRDQLDPAQLEAWLRSFGWWAPALFFILYTAGTVLFLPGSLLTILGGALFGPLWGTVINLTAATLGAAIAFLIARYLAHDWVMQRAGGMVKKLLDGVEAEGWRFVAFVRLVPLFPFNLLNYALGLTRISLTTSTVTSWICMLPGSFVYTYIGYVGKEALAGGEGVAQKALLALAALAFVMFIPRLVKQLRGQVSMEK</sequence>
<accession>A0A1S7LE28</accession>
<proteinExistence type="inferred from homology"/>
<evidence type="ECO:0000256" key="6">
    <source>
        <dbReference type="RuleBase" id="RU366058"/>
    </source>
</evidence>
<evidence type="ECO:0000313" key="8">
    <source>
        <dbReference type="EMBL" id="CRH04673.1"/>
    </source>
</evidence>
<dbReference type="AlphaFoldDB" id="A0A1S7LE28"/>
<gene>
    <name evidence="8" type="ORF">MAGMO_0463</name>
</gene>
<evidence type="ECO:0000256" key="5">
    <source>
        <dbReference type="ARBA" id="ARBA00023136"/>
    </source>
</evidence>
<keyword evidence="3 6" id="KW-0812">Transmembrane</keyword>
<keyword evidence="2 6" id="KW-1003">Cell membrane</keyword>
<comment type="similarity">
    <text evidence="6">Belongs to the TVP38/TMEM64 family.</text>
</comment>
<evidence type="ECO:0000256" key="3">
    <source>
        <dbReference type="ARBA" id="ARBA00022692"/>
    </source>
</evidence>
<feature type="transmembrane region" description="Helical" evidence="6">
    <location>
        <begin position="158"/>
        <end position="176"/>
    </location>
</feature>
<organism evidence="8">
    <name type="scientific">Magnetococcus massalia (strain MO-1)</name>
    <dbReference type="NCBI Taxonomy" id="451514"/>
    <lineage>
        <taxon>Bacteria</taxon>
        <taxon>Pseudomonadati</taxon>
        <taxon>Pseudomonadota</taxon>
        <taxon>Magnetococcia</taxon>
        <taxon>Magnetococcales</taxon>
        <taxon>Magnetococcaceae</taxon>
        <taxon>Magnetococcus</taxon>
    </lineage>
</organism>
<feature type="transmembrane region" description="Helical" evidence="6">
    <location>
        <begin position="49"/>
        <end position="73"/>
    </location>
</feature>
<feature type="transmembrane region" description="Helical" evidence="6">
    <location>
        <begin position="80"/>
        <end position="101"/>
    </location>
</feature>
<dbReference type="PANTHER" id="PTHR12677">
    <property type="entry name" value="GOLGI APPARATUS MEMBRANE PROTEIN TVP38-RELATED"/>
    <property type="match status" value="1"/>
</dbReference>
<evidence type="ECO:0000256" key="2">
    <source>
        <dbReference type="ARBA" id="ARBA00022475"/>
    </source>
</evidence>
<name>A0A1S7LE28_MAGMO</name>
<dbReference type="Pfam" id="PF09335">
    <property type="entry name" value="VTT_dom"/>
    <property type="match status" value="1"/>
</dbReference>
<evidence type="ECO:0000256" key="1">
    <source>
        <dbReference type="ARBA" id="ARBA00004651"/>
    </source>
</evidence>
<comment type="subcellular location">
    <subcellularLocation>
        <location evidence="1 6">Cell membrane</location>
        <topology evidence="1 6">Multi-pass membrane protein</topology>
    </subcellularLocation>
</comment>
<dbReference type="PANTHER" id="PTHR12677:SF59">
    <property type="entry name" value="GOLGI APPARATUS MEMBRANE PROTEIN TVP38-RELATED"/>
    <property type="match status" value="1"/>
</dbReference>
<feature type="domain" description="VTT" evidence="7">
    <location>
        <begin position="60"/>
        <end position="176"/>
    </location>
</feature>
<dbReference type="InterPro" id="IPR015414">
    <property type="entry name" value="TMEM64"/>
</dbReference>
<evidence type="ECO:0000259" key="7">
    <source>
        <dbReference type="Pfam" id="PF09335"/>
    </source>
</evidence>
<dbReference type="InterPro" id="IPR032816">
    <property type="entry name" value="VTT_dom"/>
</dbReference>
<keyword evidence="5 6" id="KW-0472">Membrane</keyword>
<reference evidence="8" key="1">
    <citation type="submission" date="2015-04" db="EMBL/GenBank/DDBJ databases">
        <authorList>
            <person name="Syromyatnikov M.Y."/>
            <person name="Popov V.N."/>
        </authorList>
    </citation>
    <scope>NUCLEOTIDE SEQUENCE</scope>
    <source>
        <strain evidence="8">MO-1</strain>
    </source>
</reference>
<keyword evidence="4 6" id="KW-1133">Transmembrane helix</keyword>
<dbReference type="GO" id="GO:0005886">
    <property type="term" value="C:plasma membrane"/>
    <property type="evidence" value="ECO:0007669"/>
    <property type="project" value="UniProtKB-SubCell"/>
</dbReference>
<feature type="transmembrane region" description="Helical" evidence="6">
    <location>
        <begin position="124"/>
        <end position="146"/>
    </location>
</feature>
<dbReference type="EMBL" id="LO017727">
    <property type="protein sequence ID" value="CRH04673.1"/>
    <property type="molecule type" value="Genomic_DNA"/>
</dbReference>
<evidence type="ECO:0000256" key="4">
    <source>
        <dbReference type="ARBA" id="ARBA00022989"/>
    </source>
</evidence>
<feature type="transmembrane region" description="Helical" evidence="6">
    <location>
        <begin position="188"/>
        <end position="209"/>
    </location>
</feature>